<evidence type="ECO:0000313" key="2">
    <source>
        <dbReference type="Proteomes" id="UP000249402"/>
    </source>
</evidence>
<sequence>MNALLTIAGRPNGCEWSPPWTASSCGSCSTQGSPSIPPLMGPSGRPLSTLLLKELIEDHLRKAILDVVPSALMTDLIDMARLD</sequence>
<dbReference type="EMBL" id="KZ824423">
    <property type="protein sequence ID" value="RAL04579.1"/>
    <property type="molecule type" value="Genomic_DNA"/>
</dbReference>
<reference evidence="1 2" key="1">
    <citation type="submission" date="2018-02" db="EMBL/GenBank/DDBJ databases">
        <title>The genomes of Aspergillus section Nigri reveals drivers in fungal speciation.</title>
        <authorList>
            <consortium name="DOE Joint Genome Institute"/>
            <person name="Vesth T.C."/>
            <person name="Nybo J."/>
            <person name="Theobald S."/>
            <person name="Brandl J."/>
            <person name="Frisvad J.C."/>
            <person name="Nielsen K.F."/>
            <person name="Lyhne E.K."/>
            <person name="Kogle M.E."/>
            <person name="Kuo A."/>
            <person name="Riley R."/>
            <person name="Clum A."/>
            <person name="Nolan M."/>
            <person name="Lipzen A."/>
            <person name="Salamov A."/>
            <person name="Henrissat B."/>
            <person name="Wiebenga A."/>
            <person name="De vries R.P."/>
            <person name="Grigoriev I.V."/>
            <person name="Mortensen U.H."/>
            <person name="Andersen M.R."/>
            <person name="Baker S.E."/>
        </authorList>
    </citation>
    <scope>NUCLEOTIDE SEQUENCE [LARGE SCALE GENOMIC DNA]</scope>
    <source>
        <strain evidence="1 2">CBS 121593</strain>
    </source>
</reference>
<dbReference type="Proteomes" id="UP000249402">
    <property type="component" value="Unassembled WGS sequence"/>
</dbReference>
<evidence type="ECO:0000313" key="1">
    <source>
        <dbReference type="EMBL" id="RAL04579.1"/>
    </source>
</evidence>
<protein>
    <submittedName>
        <fullName evidence="1">Uncharacterized protein</fullName>
    </submittedName>
</protein>
<keyword evidence="2" id="KW-1185">Reference proteome</keyword>
<name>A0A395HAH5_9EURO</name>
<gene>
    <name evidence="1" type="ORF">BO80DRAFT_203781</name>
</gene>
<proteinExistence type="predicted"/>
<dbReference type="VEuPathDB" id="FungiDB:BO80DRAFT_203781"/>
<dbReference type="AlphaFoldDB" id="A0A395HAH5"/>
<dbReference type="RefSeq" id="XP_025578906.1">
    <property type="nucleotide sequence ID" value="XM_025714227.1"/>
</dbReference>
<accession>A0A395HAH5</accession>
<organism evidence="1 2">
    <name type="scientific">Aspergillus ibericus CBS 121593</name>
    <dbReference type="NCBI Taxonomy" id="1448316"/>
    <lineage>
        <taxon>Eukaryota</taxon>
        <taxon>Fungi</taxon>
        <taxon>Dikarya</taxon>
        <taxon>Ascomycota</taxon>
        <taxon>Pezizomycotina</taxon>
        <taxon>Eurotiomycetes</taxon>
        <taxon>Eurotiomycetidae</taxon>
        <taxon>Eurotiales</taxon>
        <taxon>Aspergillaceae</taxon>
        <taxon>Aspergillus</taxon>
        <taxon>Aspergillus subgen. Circumdati</taxon>
    </lineage>
</organism>
<dbReference type="GeneID" id="37219092"/>